<comment type="similarity">
    <text evidence="2">Belongs to the ROK (NagC/XylR) family.</text>
</comment>
<dbReference type="PANTHER" id="PTHR18964:SF149">
    <property type="entry name" value="BIFUNCTIONAL UDP-N-ACETYLGLUCOSAMINE 2-EPIMERASE_N-ACETYLMANNOSAMINE KINASE"/>
    <property type="match status" value="1"/>
</dbReference>
<comment type="function">
    <text evidence="1">Transcriptional repressor of xylose-utilizing enzymes.</text>
</comment>
<dbReference type="Gene3D" id="3.30.420.40">
    <property type="match status" value="3"/>
</dbReference>
<keyword evidence="3" id="KW-0859">Xylose metabolism</keyword>
<dbReference type="SUPFAM" id="SSF53067">
    <property type="entry name" value="Actin-like ATPase domain"/>
    <property type="match status" value="1"/>
</dbReference>
<dbReference type="InterPro" id="IPR036390">
    <property type="entry name" value="WH_DNA-bd_sf"/>
</dbReference>
<sequence>MRDLNKRIVLNTIRKEKEISRIQLCRIIGLKPPTVSNIINELLQDNLIVFCGKGPTSRNGGPSPDLYKLNSTSKHFIGIDVSVDGIQGLILNLDGEIVAKIFSEPDYTTQEEFANKLKSAIQTLMKNSKVDSSTIQGIGVGVSALIDANQGTIKGASRMRLLKGFRIADTIKSEFLIDTFVDNDINLLALGQDPSREDVNEAKNVLCLGIRSGIGLGIIIDGKLYRGSEGMSGNIECFENAESENSIVEKVKELVRRNPGSGLLNDLGVEQIQEIDIGKVYDALQKRNLQIMEIAKESCRKLGVMAGQLVQLFNPDCFMVSGRMFNDNHDLFEYLVGVSREFCNNLKYDTVEYRRLRLDDTSVAYCAAYRILHNFFAVQ</sequence>
<dbReference type="Proteomes" id="UP000612456">
    <property type="component" value="Unassembled WGS sequence"/>
</dbReference>
<dbReference type="PANTHER" id="PTHR18964">
    <property type="entry name" value="ROK (REPRESSOR, ORF, KINASE) FAMILY"/>
    <property type="match status" value="1"/>
</dbReference>
<evidence type="ECO:0000256" key="3">
    <source>
        <dbReference type="ARBA" id="ARBA00022629"/>
    </source>
</evidence>
<evidence type="ECO:0000256" key="1">
    <source>
        <dbReference type="ARBA" id="ARBA00002486"/>
    </source>
</evidence>
<reference evidence="4" key="1">
    <citation type="journal article" date="2014" name="Int. J. Syst. Evol. Microbiol.">
        <title>Complete genome sequence of Corynebacterium casei LMG S-19264T (=DSM 44701T), isolated from a smear-ripened cheese.</title>
        <authorList>
            <consortium name="US DOE Joint Genome Institute (JGI-PGF)"/>
            <person name="Walter F."/>
            <person name="Albersmeier A."/>
            <person name="Kalinowski J."/>
            <person name="Ruckert C."/>
        </authorList>
    </citation>
    <scope>NUCLEOTIDE SEQUENCE</scope>
    <source>
        <strain evidence="4">CGMCC 1.15178</strain>
    </source>
</reference>
<keyword evidence="3" id="KW-0119">Carbohydrate metabolism</keyword>
<dbReference type="EMBL" id="BMHP01000004">
    <property type="protein sequence ID" value="GGD89760.1"/>
    <property type="molecule type" value="Genomic_DNA"/>
</dbReference>
<keyword evidence="5" id="KW-1185">Reference proteome</keyword>
<gene>
    <name evidence="4" type="ORF">GCM10010911_55510</name>
</gene>
<accession>A0A916ZDC7</accession>
<proteinExistence type="inferred from homology"/>
<dbReference type="Gene3D" id="1.10.10.10">
    <property type="entry name" value="Winged helix-like DNA-binding domain superfamily/Winged helix DNA-binding domain"/>
    <property type="match status" value="1"/>
</dbReference>
<dbReference type="SUPFAM" id="SSF46785">
    <property type="entry name" value="Winged helix' DNA-binding domain"/>
    <property type="match status" value="1"/>
</dbReference>
<dbReference type="Pfam" id="PF00480">
    <property type="entry name" value="ROK"/>
    <property type="match status" value="1"/>
</dbReference>
<dbReference type="AlphaFoldDB" id="A0A916ZDC7"/>
<organism evidence="4 5">
    <name type="scientific">Paenibacillus nasutitermitis</name>
    <dbReference type="NCBI Taxonomy" id="1652958"/>
    <lineage>
        <taxon>Bacteria</taxon>
        <taxon>Bacillati</taxon>
        <taxon>Bacillota</taxon>
        <taxon>Bacilli</taxon>
        <taxon>Bacillales</taxon>
        <taxon>Paenibacillaceae</taxon>
        <taxon>Paenibacillus</taxon>
    </lineage>
</organism>
<dbReference type="InterPro" id="IPR043129">
    <property type="entry name" value="ATPase_NBD"/>
</dbReference>
<dbReference type="RefSeq" id="WP_229750578.1">
    <property type="nucleotide sequence ID" value="NZ_BMHP01000004.1"/>
</dbReference>
<dbReference type="InterPro" id="IPR000600">
    <property type="entry name" value="ROK"/>
</dbReference>
<comment type="caution">
    <text evidence="4">The sequence shown here is derived from an EMBL/GenBank/DDBJ whole genome shotgun (WGS) entry which is preliminary data.</text>
</comment>
<dbReference type="Pfam" id="PF13412">
    <property type="entry name" value="HTH_24"/>
    <property type="match status" value="1"/>
</dbReference>
<dbReference type="CDD" id="cd23763">
    <property type="entry name" value="ASKHA_ATPase_ROK"/>
    <property type="match status" value="1"/>
</dbReference>
<evidence type="ECO:0000313" key="5">
    <source>
        <dbReference type="Proteomes" id="UP000612456"/>
    </source>
</evidence>
<evidence type="ECO:0000313" key="4">
    <source>
        <dbReference type="EMBL" id="GGD89760.1"/>
    </source>
</evidence>
<evidence type="ECO:0000256" key="2">
    <source>
        <dbReference type="ARBA" id="ARBA00006479"/>
    </source>
</evidence>
<dbReference type="InterPro" id="IPR036388">
    <property type="entry name" value="WH-like_DNA-bd_sf"/>
</dbReference>
<dbReference type="GO" id="GO:0042732">
    <property type="term" value="P:D-xylose metabolic process"/>
    <property type="evidence" value="ECO:0007669"/>
    <property type="project" value="UniProtKB-KW"/>
</dbReference>
<reference evidence="4" key="2">
    <citation type="submission" date="2020-09" db="EMBL/GenBank/DDBJ databases">
        <authorList>
            <person name="Sun Q."/>
            <person name="Zhou Y."/>
        </authorList>
    </citation>
    <scope>NUCLEOTIDE SEQUENCE</scope>
    <source>
        <strain evidence="4">CGMCC 1.15178</strain>
    </source>
</reference>
<protein>
    <submittedName>
        <fullName evidence="4">Transcriptional regulator</fullName>
    </submittedName>
</protein>
<name>A0A916ZDC7_9BACL</name>